<gene>
    <name evidence="17" type="ORF">C4K68_21350</name>
</gene>
<keyword evidence="4" id="KW-0413">Isomerase</keyword>
<dbReference type="EC" id="5.4.99.28" evidence="8"/>
<dbReference type="GO" id="GO:0160151">
    <property type="term" value="F:tRNA pseudouridine(32) synthase activity"/>
    <property type="evidence" value="ECO:0007669"/>
    <property type="project" value="UniProtKB-EC"/>
</dbReference>
<dbReference type="PANTHER" id="PTHR21600:SF91">
    <property type="entry name" value="DUAL-SPECIFICITY RNA PSEUDOURIDINE SYNTHASE RLUA"/>
    <property type="match status" value="1"/>
</dbReference>
<evidence type="ECO:0000313" key="17">
    <source>
        <dbReference type="EMBL" id="PPC75190.1"/>
    </source>
</evidence>
<evidence type="ECO:0000256" key="2">
    <source>
        <dbReference type="ARBA" id="ARBA00022552"/>
    </source>
</evidence>
<dbReference type="InterPro" id="IPR050188">
    <property type="entry name" value="RluA_PseudoU_synthase"/>
</dbReference>
<dbReference type="OrthoDB" id="5289274at2"/>
<evidence type="ECO:0000256" key="7">
    <source>
        <dbReference type="ARBA" id="ARBA00037305"/>
    </source>
</evidence>
<evidence type="ECO:0000256" key="9">
    <source>
        <dbReference type="ARBA" id="ARBA00038945"/>
    </source>
</evidence>
<dbReference type="FunFam" id="3.30.2350.10:FF:000005">
    <property type="entry name" value="Pseudouridine synthase"/>
    <property type="match status" value="1"/>
</dbReference>
<evidence type="ECO:0000256" key="11">
    <source>
        <dbReference type="ARBA" id="ARBA00041266"/>
    </source>
</evidence>
<evidence type="ECO:0000256" key="13">
    <source>
        <dbReference type="ARBA" id="ARBA00042844"/>
    </source>
</evidence>
<dbReference type="PROSITE" id="PS01129">
    <property type="entry name" value="PSI_RLU"/>
    <property type="match status" value="1"/>
</dbReference>
<dbReference type="InterPro" id="IPR006224">
    <property type="entry name" value="PsdUridine_synth_RluA-like_CS"/>
</dbReference>
<protein>
    <recommendedName>
        <fullName evidence="10">Dual-specificity RNA pseudouridine synthase RluA</fullName>
        <ecNumber evidence="8">5.4.99.28</ecNumber>
        <ecNumber evidence="9">5.4.99.29</ecNumber>
    </recommendedName>
    <alternativeName>
        <fullName evidence="11">23S rRNA pseudouridine(746) synthase</fullName>
    </alternativeName>
    <alternativeName>
        <fullName evidence="14">Ribosomal large subunit pseudouridine synthase A</fullName>
    </alternativeName>
    <alternativeName>
        <fullName evidence="13">rRNA pseudouridylate synthase A</fullName>
    </alternativeName>
    <alternativeName>
        <fullName evidence="15">rRNA-uridine isomerase A</fullName>
    </alternativeName>
    <alternativeName>
        <fullName evidence="12">tRNA pseudouridine(32) synthase</fullName>
    </alternativeName>
</protein>
<evidence type="ECO:0000256" key="6">
    <source>
        <dbReference type="ARBA" id="ARBA00036916"/>
    </source>
</evidence>
<evidence type="ECO:0000256" key="14">
    <source>
        <dbReference type="ARBA" id="ARBA00042883"/>
    </source>
</evidence>
<dbReference type="Gene3D" id="3.30.2350.10">
    <property type="entry name" value="Pseudouridine synthase"/>
    <property type="match status" value="1"/>
</dbReference>
<accession>A0A2S5KKD0</accession>
<comment type="catalytic activity">
    <reaction evidence="6">
        <text>uridine(746) in 23S rRNA = pseudouridine(746) in 23S rRNA</text>
        <dbReference type="Rhea" id="RHEA:42548"/>
        <dbReference type="Rhea" id="RHEA-COMP:10109"/>
        <dbReference type="Rhea" id="RHEA-COMP:10110"/>
        <dbReference type="ChEBI" id="CHEBI:65314"/>
        <dbReference type="ChEBI" id="CHEBI:65315"/>
        <dbReference type="EC" id="5.4.99.29"/>
    </reaction>
</comment>
<organism evidence="17 18">
    <name type="scientific">Proteobacteria bacterium 228</name>
    <dbReference type="NCBI Taxonomy" id="2083153"/>
    <lineage>
        <taxon>Bacteria</taxon>
        <taxon>Pseudomonadati</taxon>
        <taxon>Pseudomonadota</taxon>
    </lineage>
</organism>
<dbReference type="GO" id="GO:0003723">
    <property type="term" value="F:RNA binding"/>
    <property type="evidence" value="ECO:0007669"/>
    <property type="project" value="InterPro"/>
</dbReference>
<comment type="function">
    <text evidence="7">Dual specificity enzyme that catalyzes the synthesis of pseudouridine from uracil-746 in 23S ribosomal RNA and from uracil-32 in the anticodon stem and loop of transfer RNAs.</text>
</comment>
<dbReference type="AlphaFoldDB" id="A0A2S5KKD0"/>
<reference evidence="17 18" key="1">
    <citation type="submission" date="2018-02" db="EMBL/GenBank/DDBJ databases">
        <title>novel marine gammaproteobacteria from coastal saline agro ecosystem.</title>
        <authorList>
            <person name="Krishnan R."/>
            <person name="Ramesh Kumar N."/>
        </authorList>
    </citation>
    <scope>NUCLEOTIDE SEQUENCE [LARGE SCALE GENOMIC DNA]</scope>
    <source>
        <strain evidence="17 18">228</strain>
    </source>
</reference>
<dbReference type="NCBIfam" id="NF007543">
    <property type="entry name" value="PRK10158.1"/>
    <property type="match status" value="1"/>
</dbReference>
<comment type="similarity">
    <text evidence="1">Belongs to the pseudouridine synthase RluA family.</text>
</comment>
<evidence type="ECO:0000256" key="3">
    <source>
        <dbReference type="ARBA" id="ARBA00022694"/>
    </source>
</evidence>
<dbReference type="GO" id="GO:0160142">
    <property type="term" value="F:23S rRNA pseudouridine(746) synthase activity"/>
    <property type="evidence" value="ECO:0007669"/>
    <property type="project" value="UniProtKB-EC"/>
</dbReference>
<keyword evidence="3" id="KW-0819">tRNA processing</keyword>
<comment type="catalytic activity">
    <reaction evidence="5">
        <text>uridine(32) in tRNA = pseudouridine(32) in tRNA</text>
        <dbReference type="Rhea" id="RHEA:42544"/>
        <dbReference type="Rhea" id="RHEA-COMP:10107"/>
        <dbReference type="Rhea" id="RHEA-COMP:10108"/>
        <dbReference type="ChEBI" id="CHEBI:65314"/>
        <dbReference type="ChEBI" id="CHEBI:65315"/>
        <dbReference type="EC" id="5.4.99.28"/>
    </reaction>
</comment>
<evidence type="ECO:0000256" key="4">
    <source>
        <dbReference type="ARBA" id="ARBA00023235"/>
    </source>
</evidence>
<evidence type="ECO:0000256" key="1">
    <source>
        <dbReference type="ARBA" id="ARBA00010876"/>
    </source>
</evidence>
<evidence type="ECO:0000256" key="12">
    <source>
        <dbReference type="ARBA" id="ARBA00042372"/>
    </source>
</evidence>
<evidence type="ECO:0000313" key="18">
    <source>
        <dbReference type="Proteomes" id="UP000238196"/>
    </source>
</evidence>
<dbReference type="GO" id="GO:0000455">
    <property type="term" value="P:enzyme-directed rRNA pseudouridine synthesis"/>
    <property type="evidence" value="ECO:0007669"/>
    <property type="project" value="TreeGrafter"/>
</dbReference>
<dbReference type="InterPro" id="IPR006145">
    <property type="entry name" value="PsdUridine_synth_RsuA/RluA"/>
</dbReference>
<evidence type="ECO:0000256" key="15">
    <source>
        <dbReference type="ARBA" id="ARBA00043143"/>
    </source>
</evidence>
<keyword evidence="2" id="KW-0698">rRNA processing</keyword>
<dbReference type="CDD" id="cd02869">
    <property type="entry name" value="PseudoU_synth_RluA_like"/>
    <property type="match status" value="1"/>
</dbReference>
<dbReference type="InterPro" id="IPR020103">
    <property type="entry name" value="PsdUridine_synth_cat_dom_sf"/>
</dbReference>
<dbReference type="Pfam" id="PF00849">
    <property type="entry name" value="PseudoU_synth_2"/>
    <property type="match status" value="1"/>
</dbReference>
<evidence type="ECO:0000256" key="10">
    <source>
        <dbReference type="ARBA" id="ARBA00039988"/>
    </source>
</evidence>
<evidence type="ECO:0000256" key="5">
    <source>
        <dbReference type="ARBA" id="ARBA00036184"/>
    </source>
</evidence>
<proteinExistence type="inferred from homology"/>
<name>A0A2S5KKD0_9PROT</name>
<dbReference type="GO" id="GO:0008033">
    <property type="term" value="P:tRNA processing"/>
    <property type="evidence" value="ECO:0007669"/>
    <property type="project" value="UniProtKB-KW"/>
</dbReference>
<dbReference type="SUPFAM" id="SSF55120">
    <property type="entry name" value="Pseudouridine synthase"/>
    <property type="match status" value="1"/>
</dbReference>
<evidence type="ECO:0000256" key="8">
    <source>
        <dbReference type="ARBA" id="ARBA00038944"/>
    </source>
</evidence>
<dbReference type="Proteomes" id="UP000238196">
    <property type="component" value="Unassembled WGS sequence"/>
</dbReference>
<feature type="domain" description="Pseudouridine synthase RsuA/RluA-like" evidence="16">
    <location>
        <begin position="21"/>
        <end position="168"/>
    </location>
</feature>
<dbReference type="PANTHER" id="PTHR21600">
    <property type="entry name" value="MITOCHONDRIAL RNA PSEUDOURIDINE SYNTHASE"/>
    <property type="match status" value="1"/>
</dbReference>
<dbReference type="EC" id="5.4.99.29" evidence="9"/>
<dbReference type="EMBL" id="PRLP01000106">
    <property type="protein sequence ID" value="PPC75190.1"/>
    <property type="molecule type" value="Genomic_DNA"/>
</dbReference>
<comment type="caution">
    <text evidence="17">The sequence shown here is derived from an EMBL/GenBank/DDBJ whole genome shotgun (WGS) entry which is preliminary data.</text>
</comment>
<evidence type="ECO:0000259" key="16">
    <source>
        <dbReference type="Pfam" id="PF00849"/>
    </source>
</evidence>
<sequence>MYLTYTPPLTPWLDTLYADEHLLVINKPSGLLSVPGRLPSHQDSVMTRVWQEHAEAQAVHRLDMSTSGIMLVALHKESERALKRQFELRRTRKHYLARVWGALRQPQGKVDLPLICDWPRRPRQKVCFVCGKPSQTHYELLQQDADSSLLRLTPITGRSHQLRVHLQSLGNPILGDEFYAHPQAFAAAPRLLLHAAGLGFQHPVSGEDMDILCPADFA</sequence>